<feature type="compositionally biased region" description="Gly residues" evidence="1">
    <location>
        <begin position="12"/>
        <end position="33"/>
    </location>
</feature>
<protein>
    <submittedName>
        <fullName evidence="2">Uncharacterized protein</fullName>
    </submittedName>
</protein>
<dbReference type="RefSeq" id="XP_018707644.1">
    <property type="nucleotide sequence ID" value="XM_018844878.1"/>
</dbReference>
<comment type="caution">
    <text evidence="2">The sequence shown here is derived from an EMBL/GenBank/DDBJ whole genome shotgun (WGS) entry which is preliminary data.</text>
</comment>
<dbReference type="GeneID" id="30017563"/>
<organism evidence="2 3">
    <name type="scientific">Cordyceps fumosorosea (strain ARSEF 2679)</name>
    <name type="common">Isaria fumosorosea</name>
    <dbReference type="NCBI Taxonomy" id="1081104"/>
    <lineage>
        <taxon>Eukaryota</taxon>
        <taxon>Fungi</taxon>
        <taxon>Dikarya</taxon>
        <taxon>Ascomycota</taxon>
        <taxon>Pezizomycotina</taxon>
        <taxon>Sordariomycetes</taxon>
        <taxon>Hypocreomycetidae</taxon>
        <taxon>Hypocreales</taxon>
        <taxon>Cordycipitaceae</taxon>
        <taxon>Cordyceps</taxon>
    </lineage>
</organism>
<feature type="compositionally biased region" description="Low complexity" evidence="1">
    <location>
        <begin position="1"/>
        <end position="11"/>
    </location>
</feature>
<evidence type="ECO:0000256" key="1">
    <source>
        <dbReference type="SAM" id="MobiDB-lite"/>
    </source>
</evidence>
<accession>A0A168D5L9</accession>
<feature type="compositionally biased region" description="Basic residues" evidence="1">
    <location>
        <begin position="40"/>
        <end position="49"/>
    </location>
</feature>
<dbReference type="OrthoDB" id="4870810at2759"/>
<evidence type="ECO:0000313" key="3">
    <source>
        <dbReference type="Proteomes" id="UP000076744"/>
    </source>
</evidence>
<feature type="region of interest" description="Disordered" evidence="1">
    <location>
        <begin position="1"/>
        <end position="73"/>
    </location>
</feature>
<dbReference type="AlphaFoldDB" id="A0A168D5L9"/>
<dbReference type="STRING" id="1081104.A0A168D5L9"/>
<keyword evidence="3" id="KW-1185">Reference proteome</keyword>
<dbReference type="Proteomes" id="UP000076744">
    <property type="component" value="Unassembled WGS sequence"/>
</dbReference>
<sequence length="273" mass="28724">MSSNSSSNNNNGGAGAGASGSGNGSGSGSGNGSNGSNKSSSRRGKLRAHWRQETARADVTTAEARGPRGPLAAASVPLRRPATFPQAHDKGRINMPAQDNANVATAVALDTPSSICVHPWADGFVHGCPVCNSPDHWNAVDCSLIWSSKLGKNFSMAITKRANRPPPLAFKELGHHPAFEQGIQPAVSLPWTPYMAQRLAAEGRNMPWIDFNYQMNNYRVLSTDPISTAHGGTADGRATLGRVLEDAQVMTTGGPWDGTTALPPVPPLPIKQE</sequence>
<proteinExistence type="predicted"/>
<gene>
    <name evidence="2" type="ORF">ISF_01271</name>
</gene>
<feature type="compositionally biased region" description="Pro residues" evidence="1">
    <location>
        <begin position="263"/>
        <end position="273"/>
    </location>
</feature>
<name>A0A168D5L9_CORFA</name>
<evidence type="ECO:0000313" key="2">
    <source>
        <dbReference type="EMBL" id="OAA72198.1"/>
    </source>
</evidence>
<feature type="region of interest" description="Disordered" evidence="1">
    <location>
        <begin position="250"/>
        <end position="273"/>
    </location>
</feature>
<reference evidence="2 3" key="1">
    <citation type="journal article" date="2016" name="Genome Biol. Evol.">
        <title>Divergent and convergent evolution of fungal pathogenicity.</title>
        <authorList>
            <person name="Shang Y."/>
            <person name="Xiao G."/>
            <person name="Zheng P."/>
            <person name="Cen K."/>
            <person name="Zhan S."/>
            <person name="Wang C."/>
        </authorList>
    </citation>
    <scope>NUCLEOTIDE SEQUENCE [LARGE SCALE GENOMIC DNA]</scope>
    <source>
        <strain evidence="2 3">ARSEF 2679</strain>
    </source>
</reference>
<dbReference type="EMBL" id="AZHB01000002">
    <property type="protein sequence ID" value="OAA72198.1"/>
    <property type="molecule type" value="Genomic_DNA"/>
</dbReference>